<accession>A0A8J8MNE5</accession>
<protein>
    <submittedName>
        <fullName evidence="1">Alpha-L-fucosidase</fullName>
    </submittedName>
</protein>
<dbReference type="InterPro" id="IPR029062">
    <property type="entry name" value="Class_I_gatase-like"/>
</dbReference>
<proteinExistence type="predicted"/>
<evidence type="ECO:0000313" key="2">
    <source>
        <dbReference type="Proteomes" id="UP000683246"/>
    </source>
</evidence>
<dbReference type="AlphaFoldDB" id="A0A8J8MNE5"/>
<dbReference type="EMBL" id="CP058649">
    <property type="protein sequence ID" value="QUI25127.1"/>
    <property type="molecule type" value="Genomic_DNA"/>
</dbReference>
<evidence type="ECO:0000313" key="1">
    <source>
        <dbReference type="EMBL" id="QUI25127.1"/>
    </source>
</evidence>
<sequence length="681" mass="76770">MNWYNAHPRKIHFDMHSPKRIKDIGKGFDAKAYGDQVKNSGADAVVVFAKCAYGYTYFDNNFLPMHPGLIRKDLFGDIRTALLDKDIETIAYFSTSSQTIEMETLHPEWIAQDIEGEFIHHEMDSEIAMVCMNSDYWQKAFIPMIRQIVEKYGISGIWMDGYYQLLNKTCYCERCRKDYGHPIPVEKDDPNWRSYYHYVHKKINHILQTIKNEVIEVNPKCCIGGDWIGSVMWGDVVPHAIDFFSCDVPGRNGSFNTAYASSAWSWRSLPMDVYSERMYWWQDFNTRPVSSVIRDQAITIASGGIWMIGDVIAPYAMKIDSEKSRFYKMVFDSLERLYKETREGRSTAEIAVLLSVEDTRNYGDHWNVQESKHKGMYSAIVEAGFPAHSLFESDLKEHLKYYNVLAISEAQFLSVDAIKAIKAFVAVGGKLLIVGSIPAVLDPECYVDDNVVLDRSDFESLTGTKWFGRYEKDVSFFDVRGTLMSDLWGEGMFKLPESVSGKAVKSGPNGAKVLCHMTKVGSSFQIGASVPGELSEDVAFSVNSYGKGTVMFAAQPLSSNAWENGHVGSYHAIQSLIKALLVEPEYSLIGPSNAQVFLMRGCKDTYTIVSHQQPAQKAAFRQMMRPSTTTGCKLRIKGRIVKAVDSLTGTELTSDFLDGYTTILVPEYTLFATIGVERCKA</sequence>
<dbReference type="Proteomes" id="UP000683246">
    <property type="component" value="Chromosome"/>
</dbReference>
<dbReference type="Gene3D" id="3.40.50.880">
    <property type="match status" value="1"/>
</dbReference>
<dbReference type="RefSeq" id="WP_212695827.1">
    <property type="nucleotide sequence ID" value="NZ_CP058649.1"/>
</dbReference>
<keyword evidence="2" id="KW-1185">Reference proteome</keyword>
<gene>
    <name evidence="1" type="ORF">HZI73_23760</name>
</gene>
<organism evidence="1 2">
    <name type="scientific">Vallitalea pronyensis</name>
    <dbReference type="NCBI Taxonomy" id="1348613"/>
    <lineage>
        <taxon>Bacteria</taxon>
        <taxon>Bacillati</taxon>
        <taxon>Bacillota</taxon>
        <taxon>Clostridia</taxon>
        <taxon>Lachnospirales</taxon>
        <taxon>Vallitaleaceae</taxon>
        <taxon>Vallitalea</taxon>
    </lineage>
</organism>
<dbReference type="InterPro" id="IPR017853">
    <property type="entry name" value="GH"/>
</dbReference>
<dbReference type="Gene3D" id="3.20.20.80">
    <property type="entry name" value="Glycosidases"/>
    <property type="match status" value="1"/>
</dbReference>
<dbReference type="KEGG" id="vpy:HZI73_23760"/>
<dbReference type="InterPro" id="IPR028212">
    <property type="entry name" value="GHL6"/>
</dbReference>
<reference evidence="1" key="1">
    <citation type="submission" date="2020-07" db="EMBL/GenBank/DDBJ databases">
        <title>Vallitalea pronyensis genome.</title>
        <authorList>
            <person name="Postec A."/>
        </authorList>
    </citation>
    <scope>NUCLEOTIDE SEQUENCE</scope>
    <source>
        <strain evidence="1">FatNI3</strain>
    </source>
</reference>
<dbReference type="Pfam" id="PF14871">
    <property type="entry name" value="GHL6"/>
    <property type="match status" value="1"/>
</dbReference>
<dbReference type="SUPFAM" id="SSF51445">
    <property type="entry name" value="(Trans)glycosidases"/>
    <property type="match status" value="1"/>
</dbReference>
<name>A0A8J8MNE5_9FIRM</name>